<gene>
    <name evidence="1" type="ORF">PanWU01x14_283630</name>
</gene>
<sequence>MADFIVVDYLMTYDTVLRRSSLRELRASTTIQHLAMKLLTPERVGVLWASNKKLANVTTSQSQLLGKRLRRPRYVSNRLWVHGRIN</sequence>
<reference evidence="2" key="1">
    <citation type="submission" date="2016-06" db="EMBL/GenBank/DDBJ databases">
        <title>Parallel loss of symbiosis genes in relatives of nitrogen-fixing non-legume Parasponia.</title>
        <authorList>
            <person name="Van Velzen R."/>
            <person name="Holmer R."/>
            <person name="Bu F."/>
            <person name="Rutten L."/>
            <person name="Van Zeijl A."/>
            <person name="Liu W."/>
            <person name="Santuari L."/>
            <person name="Cao Q."/>
            <person name="Sharma T."/>
            <person name="Shen D."/>
            <person name="Roswanjaya Y."/>
            <person name="Wardhani T."/>
            <person name="Kalhor M.S."/>
            <person name="Jansen J."/>
            <person name="Van den Hoogen J."/>
            <person name="Gungor B."/>
            <person name="Hartog M."/>
            <person name="Hontelez J."/>
            <person name="Verver J."/>
            <person name="Yang W.-C."/>
            <person name="Schijlen E."/>
            <person name="Repin R."/>
            <person name="Schilthuizen M."/>
            <person name="Schranz E."/>
            <person name="Heidstra R."/>
            <person name="Miyata K."/>
            <person name="Fedorova E."/>
            <person name="Kohlen W."/>
            <person name="Bisseling T."/>
            <person name="Smit S."/>
            <person name="Geurts R."/>
        </authorList>
    </citation>
    <scope>NUCLEOTIDE SEQUENCE [LARGE SCALE GENOMIC DNA]</scope>
    <source>
        <strain evidence="2">cv. WU1-14</strain>
    </source>
</reference>
<proteinExistence type="predicted"/>
<protein>
    <submittedName>
        <fullName evidence="1">Uncharacterized protein</fullName>
    </submittedName>
</protein>
<dbReference type="Proteomes" id="UP000237105">
    <property type="component" value="Unassembled WGS sequence"/>
</dbReference>
<dbReference type="AlphaFoldDB" id="A0A2P5B0A7"/>
<dbReference type="EMBL" id="JXTB01000396">
    <property type="protein sequence ID" value="PON42247.1"/>
    <property type="molecule type" value="Genomic_DNA"/>
</dbReference>
<evidence type="ECO:0000313" key="1">
    <source>
        <dbReference type="EMBL" id="PON42247.1"/>
    </source>
</evidence>
<comment type="caution">
    <text evidence="1">The sequence shown here is derived from an EMBL/GenBank/DDBJ whole genome shotgun (WGS) entry which is preliminary data.</text>
</comment>
<organism evidence="1 2">
    <name type="scientific">Parasponia andersonii</name>
    <name type="common">Sponia andersonii</name>
    <dbReference type="NCBI Taxonomy" id="3476"/>
    <lineage>
        <taxon>Eukaryota</taxon>
        <taxon>Viridiplantae</taxon>
        <taxon>Streptophyta</taxon>
        <taxon>Embryophyta</taxon>
        <taxon>Tracheophyta</taxon>
        <taxon>Spermatophyta</taxon>
        <taxon>Magnoliopsida</taxon>
        <taxon>eudicotyledons</taxon>
        <taxon>Gunneridae</taxon>
        <taxon>Pentapetalae</taxon>
        <taxon>rosids</taxon>
        <taxon>fabids</taxon>
        <taxon>Rosales</taxon>
        <taxon>Cannabaceae</taxon>
        <taxon>Parasponia</taxon>
    </lineage>
</organism>
<accession>A0A2P5B0A7</accession>
<evidence type="ECO:0000313" key="2">
    <source>
        <dbReference type="Proteomes" id="UP000237105"/>
    </source>
</evidence>
<name>A0A2P5B0A7_PARAD</name>
<keyword evidence="2" id="KW-1185">Reference proteome</keyword>